<proteinExistence type="predicted"/>
<protein>
    <submittedName>
        <fullName evidence="1">Uncharacterized protein</fullName>
    </submittedName>
</protein>
<evidence type="ECO:0000313" key="2">
    <source>
        <dbReference type="Proteomes" id="UP000885826"/>
    </source>
</evidence>
<reference evidence="1" key="1">
    <citation type="journal article" date="2020" name="mSystems">
        <title>Genome- and Community-Level Interaction Insights into Carbon Utilization and Element Cycling Functions of Hydrothermarchaeota in Hydrothermal Sediment.</title>
        <authorList>
            <person name="Zhou Z."/>
            <person name="Liu Y."/>
            <person name="Xu W."/>
            <person name="Pan J."/>
            <person name="Luo Z.H."/>
            <person name="Li M."/>
        </authorList>
    </citation>
    <scope>NUCLEOTIDE SEQUENCE</scope>
    <source>
        <strain evidence="1">HyVt-388</strain>
    </source>
</reference>
<dbReference type="EMBL" id="DRIG01000095">
    <property type="protein sequence ID" value="HEC79331.1"/>
    <property type="molecule type" value="Genomic_DNA"/>
</dbReference>
<dbReference type="Proteomes" id="UP000885826">
    <property type="component" value="Unassembled WGS sequence"/>
</dbReference>
<comment type="caution">
    <text evidence="1">The sequence shown here is derived from an EMBL/GenBank/DDBJ whole genome shotgun (WGS) entry which is preliminary data.</text>
</comment>
<organism evidence="1 2">
    <name type="scientific">candidate division WOR-3 bacterium</name>
    <dbReference type="NCBI Taxonomy" id="2052148"/>
    <lineage>
        <taxon>Bacteria</taxon>
        <taxon>Bacteria division WOR-3</taxon>
    </lineage>
</organism>
<dbReference type="AlphaFoldDB" id="A0A9C9K0S7"/>
<gene>
    <name evidence="1" type="ORF">ENI34_09395</name>
</gene>
<name>A0A9C9K0S7_UNCW3</name>
<sequence length="546" mass="61886">MKYAIAIAIMLSLSFGLVTESFRYQSTAQLFEDDYDLIFDPARIPEIQGSRLWTGLANFVTSDEELFSNNSQPYVLLGGMTYFNNLYPAGVYDRTSSKTPFYTGLNDPLGNEIYGEGTVTKINWNNPDSLGNYQDREVTTETRKAFDASNSSDYYLAFGYKSEGFRFGLGYMHTDSKTTYTDPNDNYDYLNYLEDLSANAITYKDSATSTGDDILKSSENEIIFSAWMDKEAVSFGASVSYSMLGSSSEALINSYEAEYFDPSAPGHNYIITSINDSSYLPQSGNEIDVEFKVFYNYNENAQGRYYGGFFTRSMSYDDDATQYYFETMEHDADPAMTNDTTTTITDYDGSFSSTGFRVGTKQLFSISDRFRFGIGLLWSNTSYDDSTTKMDTSSYVHRYDDGDTIPLMDTVLTQRSSETWVMTRTGSVNSFVIPVGVEFNLADPVVFRMGAIHTIAKNNLTTSYILTDWEAQVTHIVVDTLEYYYYQDPSERPENTSENDASTVAMTDYYYGLGWQVTDNLQLDLMGFRNITDWANWKLSATFHFD</sequence>
<evidence type="ECO:0000313" key="1">
    <source>
        <dbReference type="EMBL" id="HEC79331.1"/>
    </source>
</evidence>
<accession>A0A9C9K0S7</accession>